<dbReference type="InParanoid" id="A0A1Y2DC04"/>
<feature type="region of interest" description="Disordered" evidence="1">
    <location>
        <begin position="121"/>
        <end position="285"/>
    </location>
</feature>
<gene>
    <name evidence="2" type="ORF">BCR35DRAFT_309739</name>
</gene>
<dbReference type="Proteomes" id="UP000193467">
    <property type="component" value="Unassembled WGS sequence"/>
</dbReference>
<feature type="region of interest" description="Disordered" evidence="1">
    <location>
        <begin position="41"/>
        <end position="63"/>
    </location>
</feature>
<feature type="region of interest" description="Disordered" evidence="1">
    <location>
        <begin position="1"/>
        <end position="27"/>
    </location>
</feature>
<reference evidence="2 3" key="1">
    <citation type="submission" date="2016-07" db="EMBL/GenBank/DDBJ databases">
        <title>Pervasive Adenine N6-methylation of Active Genes in Fungi.</title>
        <authorList>
            <consortium name="DOE Joint Genome Institute"/>
            <person name="Mondo S.J."/>
            <person name="Dannebaum R.O."/>
            <person name="Kuo R.C."/>
            <person name="Labutti K."/>
            <person name="Haridas S."/>
            <person name="Kuo A."/>
            <person name="Salamov A."/>
            <person name="Ahrendt S.R."/>
            <person name="Lipzen A."/>
            <person name="Sullivan W."/>
            <person name="Andreopoulos W.B."/>
            <person name="Clum A."/>
            <person name="Lindquist E."/>
            <person name="Daum C."/>
            <person name="Ramamoorthy G.K."/>
            <person name="Gryganskyi A."/>
            <person name="Culley D."/>
            <person name="Magnuson J.K."/>
            <person name="James T.Y."/>
            <person name="O'Malley M.A."/>
            <person name="Stajich J.E."/>
            <person name="Spatafora J.W."/>
            <person name="Visel A."/>
            <person name="Grigoriev I.V."/>
        </authorList>
    </citation>
    <scope>NUCLEOTIDE SEQUENCE [LARGE SCALE GENOMIC DNA]</scope>
    <source>
        <strain evidence="2 3">62-1032</strain>
    </source>
</reference>
<sequence>MSATTSGSATAVEGATNSTRPRGRTSKADLIMALAAELKREKERGAELSTEVEKAEAGLDEKHDDLLSLENEYDAQNARNEQIIANLRRDLEKAKEKLEQASHCDEVEAHQYLALLDGSDTYTRSHRSRPHLHSTEPQSSLSRPTEAPFESPLFPPVLQPRSPDRPRPRPKSPTSPPTTASAADRTEQRLQRLNERLADENRGAPSPRTPNDSTPTSAPPRKAFRDTTPHIEQPETQSPKTAGYAVLEKSQWGESPDSSPGAPAGGLARSGSVWKKVFPGAYGKK</sequence>
<name>A0A1Y2DC04_9BASI</name>
<evidence type="ECO:0000313" key="2">
    <source>
        <dbReference type="EMBL" id="ORY56803.1"/>
    </source>
</evidence>
<feature type="compositionally biased region" description="Basic and acidic residues" evidence="1">
    <location>
        <begin position="184"/>
        <end position="202"/>
    </location>
</feature>
<organism evidence="2 3">
    <name type="scientific">Leucosporidium creatinivorum</name>
    <dbReference type="NCBI Taxonomy" id="106004"/>
    <lineage>
        <taxon>Eukaryota</taxon>
        <taxon>Fungi</taxon>
        <taxon>Dikarya</taxon>
        <taxon>Basidiomycota</taxon>
        <taxon>Pucciniomycotina</taxon>
        <taxon>Microbotryomycetes</taxon>
        <taxon>Leucosporidiales</taxon>
        <taxon>Leucosporidium</taxon>
    </lineage>
</organism>
<proteinExistence type="predicted"/>
<dbReference type="EMBL" id="MCGR01000084">
    <property type="protein sequence ID" value="ORY56803.1"/>
    <property type="molecule type" value="Genomic_DNA"/>
</dbReference>
<feature type="compositionally biased region" description="Polar residues" evidence="1">
    <location>
        <begin position="1"/>
        <end position="20"/>
    </location>
</feature>
<dbReference type="AlphaFoldDB" id="A0A1Y2DC04"/>
<evidence type="ECO:0000256" key="1">
    <source>
        <dbReference type="SAM" id="MobiDB-lite"/>
    </source>
</evidence>
<comment type="caution">
    <text evidence="2">The sequence shown here is derived from an EMBL/GenBank/DDBJ whole genome shotgun (WGS) entry which is preliminary data.</text>
</comment>
<protein>
    <submittedName>
        <fullName evidence="2">Uncharacterized protein</fullName>
    </submittedName>
</protein>
<keyword evidence="3" id="KW-1185">Reference proteome</keyword>
<accession>A0A1Y2DC04</accession>
<feature type="compositionally biased region" description="Basic and acidic residues" evidence="1">
    <location>
        <begin position="223"/>
        <end position="233"/>
    </location>
</feature>
<evidence type="ECO:0000313" key="3">
    <source>
        <dbReference type="Proteomes" id="UP000193467"/>
    </source>
</evidence>